<dbReference type="EMBL" id="BGPR01001195">
    <property type="protein sequence ID" value="GBM47856.1"/>
    <property type="molecule type" value="Genomic_DNA"/>
</dbReference>
<dbReference type="Proteomes" id="UP000499080">
    <property type="component" value="Unassembled WGS sequence"/>
</dbReference>
<reference evidence="1 2" key="1">
    <citation type="journal article" date="2019" name="Sci. Rep.">
        <title>Orb-weaving spider Araneus ventricosus genome elucidates the spidroin gene catalogue.</title>
        <authorList>
            <person name="Kono N."/>
            <person name="Nakamura H."/>
            <person name="Ohtoshi R."/>
            <person name="Moran D.A.P."/>
            <person name="Shinohara A."/>
            <person name="Yoshida Y."/>
            <person name="Fujiwara M."/>
            <person name="Mori M."/>
            <person name="Tomita M."/>
            <person name="Arakawa K."/>
        </authorList>
    </citation>
    <scope>NUCLEOTIDE SEQUENCE [LARGE SCALE GENOMIC DNA]</scope>
</reference>
<evidence type="ECO:0008006" key="3">
    <source>
        <dbReference type="Google" id="ProtNLM"/>
    </source>
</evidence>
<dbReference type="OrthoDB" id="8191996at2759"/>
<keyword evidence="2" id="KW-1185">Reference proteome</keyword>
<gene>
    <name evidence="1" type="ORF">AVEN_91841_1</name>
</gene>
<dbReference type="AlphaFoldDB" id="A0A4Y2G4X4"/>
<evidence type="ECO:0000313" key="1">
    <source>
        <dbReference type="EMBL" id="GBM47856.1"/>
    </source>
</evidence>
<accession>A0A4Y2G4X4</accession>
<sequence length="90" mass="10569">MSEGMVRKWIRAFKDGPTNVHAEERSGPPSVITEDMLQKVDLKVCENRRFTISFLSNEFPQDSRCVLYGILTEHLNYRELFSLWTDGRFQ</sequence>
<organism evidence="1 2">
    <name type="scientific">Araneus ventricosus</name>
    <name type="common">Orbweaver spider</name>
    <name type="synonym">Epeira ventricosa</name>
    <dbReference type="NCBI Taxonomy" id="182803"/>
    <lineage>
        <taxon>Eukaryota</taxon>
        <taxon>Metazoa</taxon>
        <taxon>Ecdysozoa</taxon>
        <taxon>Arthropoda</taxon>
        <taxon>Chelicerata</taxon>
        <taxon>Arachnida</taxon>
        <taxon>Araneae</taxon>
        <taxon>Araneomorphae</taxon>
        <taxon>Entelegynae</taxon>
        <taxon>Araneoidea</taxon>
        <taxon>Araneidae</taxon>
        <taxon>Araneus</taxon>
    </lineage>
</organism>
<evidence type="ECO:0000313" key="2">
    <source>
        <dbReference type="Proteomes" id="UP000499080"/>
    </source>
</evidence>
<name>A0A4Y2G4X4_ARAVE</name>
<comment type="caution">
    <text evidence="1">The sequence shown here is derived from an EMBL/GenBank/DDBJ whole genome shotgun (WGS) entry which is preliminary data.</text>
</comment>
<protein>
    <recommendedName>
        <fullName evidence="3">Mos1 transposase HTH domain-containing protein</fullName>
    </recommendedName>
</protein>
<proteinExistence type="predicted"/>